<sequence length="49" mass="5358">MLANPSPAGAVGVDDDSGDRHRDQGGYGNNHTICCLIRFDRCWNPQNRG</sequence>
<dbReference type="AlphaFoldDB" id="A0A6J4KT78"/>
<evidence type="ECO:0000256" key="1">
    <source>
        <dbReference type="SAM" id="MobiDB-lite"/>
    </source>
</evidence>
<feature type="region of interest" description="Disordered" evidence="1">
    <location>
        <begin position="1"/>
        <end position="30"/>
    </location>
</feature>
<gene>
    <name evidence="2" type="ORF">AVDCRST_MAG40-970</name>
</gene>
<protein>
    <submittedName>
        <fullName evidence="2">Uncharacterized protein</fullName>
    </submittedName>
</protein>
<evidence type="ECO:0000313" key="2">
    <source>
        <dbReference type="EMBL" id="CAA9310921.1"/>
    </source>
</evidence>
<accession>A0A6J4KT78</accession>
<name>A0A6J4KT78_9BACT</name>
<proteinExistence type="predicted"/>
<reference evidence="2" key="1">
    <citation type="submission" date="2020-02" db="EMBL/GenBank/DDBJ databases">
        <authorList>
            <person name="Meier V. D."/>
        </authorList>
    </citation>
    <scope>NUCLEOTIDE SEQUENCE</scope>
    <source>
        <strain evidence="2">AVDCRST_MAG40</strain>
    </source>
</reference>
<organism evidence="2">
    <name type="scientific">uncultured Gemmatimonadaceae bacterium</name>
    <dbReference type="NCBI Taxonomy" id="246130"/>
    <lineage>
        <taxon>Bacteria</taxon>
        <taxon>Pseudomonadati</taxon>
        <taxon>Gemmatimonadota</taxon>
        <taxon>Gemmatimonadia</taxon>
        <taxon>Gemmatimonadales</taxon>
        <taxon>Gemmatimonadaceae</taxon>
        <taxon>environmental samples</taxon>
    </lineage>
</organism>
<dbReference type="EMBL" id="CADCTX010000281">
    <property type="protein sequence ID" value="CAA9310921.1"/>
    <property type="molecule type" value="Genomic_DNA"/>
</dbReference>